<feature type="compositionally biased region" description="Low complexity" evidence="8">
    <location>
        <begin position="422"/>
        <end position="434"/>
    </location>
</feature>
<evidence type="ECO:0000313" key="10">
    <source>
        <dbReference type="EMBL" id="MFD2460280.1"/>
    </source>
</evidence>
<keyword evidence="4 7" id="KW-0547">Nucleotide-binding</keyword>
<evidence type="ECO:0000256" key="4">
    <source>
        <dbReference type="ARBA" id="ARBA00022741"/>
    </source>
</evidence>
<evidence type="ECO:0000259" key="9">
    <source>
        <dbReference type="PROSITE" id="PS50011"/>
    </source>
</evidence>
<dbReference type="PANTHER" id="PTHR43671:SF13">
    <property type="entry name" value="SERINE_THREONINE-PROTEIN KINASE NEK2"/>
    <property type="match status" value="1"/>
</dbReference>
<evidence type="ECO:0000313" key="11">
    <source>
        <dbReference type="Proteomes" id="UP001597419"/>
    </source>
</evidence>
<evidence type="ECO:0000256" key="5">
    <source>
        <dbReference type="ARBA" id="ARBA00022777"/>
    </source>
</evidence>
<comment type="similarity">
    <text evidence="1">Belongs to the protein kinase superfamily. NEK Ser/Thr protein kinase family. NIMA subfamily.</text>
</comment>
<dbReference type="InterPro" id="IPR011009">
    <property type="entry name" value="Kinase-like_dom_sf"/>
</dbReference>
<dbReference type="GO" id="GO:0016301">
    <property type="term" value="F:kinase activity"/>
    <property type="evidence" value="ECO:0007669"/>
    <property type="project" value="UniProtKB-KW"/>
</dbReference>
<evidence type="ECO:0000256" key="2">
    <source>
        <dbReference type="ARBA" id="ARBA00012513"/>
    </source>
</evidence>
<feature type="compositionally biased region" description="Polar residues" evidence="8">
    <location>
        <begin position="361"/>
        <end position="370"/>
    </location>
</feature>
<feature type="region of interest" description="Disordered" evidence="8">
    <location>
        <begin position="347"/>
        <end position="462"/>
    </location>
</feature>
<accession>A0ABW5GHC7</accession>
<feature type="compositionally biased region" description="Low complexity" evidence="8">
    <location>
        <begin position="371"/>
        <end position="381"/>
    </location>
</feature>
<dbReference type="Pfam" id="PF00069">
    <property type="entry name" value="Pkinase"/>
    <property type="match status" value="1"/>
</dbReference>
<dbReference type="EMBL" id="JBHUKU010000008">
    <property type="protein sequence ID" value="MFD2460280.1"/>
    <property type="molecule type" value="Genomic_DNA"/>
</dbReference>
<sequence>MEGAGSYDLVTERRFRFSPVETGDDTGSAPAVVGDRYELGELLGSGGTARVYRARDRDADGEFAIKLFHRNAATFGPRRARETAILRSLDHPGVVRLHDAGQEDDRAYLVMQLVEGEDLAERLLTGPLGLDEIVAMAQRLAEALAHVHDRGVVHRDLKPGNVLLGADGATITDFGVAYLLDTTRVTAVGAVAGTAAYMAPEQVLGEPVGPPADVYALGLVLIEAVTAEREYTGSRVEAALARLVRPPRIPEGLPEALSQLLHLMTARDPALRPTATEVAKALCGADPVPVASPFSTPSSSPPLTLPVVCAPAPFSPPPSRRRRGMVVAAVLSSVAAGVVLGALLTSGERGTDGSHPPSFAGPTSSPATSETAPATPGGIRPPAAPAAPPPSGTPVIPATTPPTSGERTTTPPGASAPQASVPPESTETPATTSAKHPGKGTRGHTPTPRSNSSKALPPGKNI</sequence>
<feature type="binding site" evidence="7">
    <location>
        <position position="66"/>
    </location>
    <ligand>
        <name>ATP</name>
        <dbReference type="ChEBI" id="CHEBI:30616"/>
    </ligand>
</feature>
<dbReference type="Proteomes" id="UP001597419">
    <property type="component" value="Unassembled WGS sequence"/>
</dbReference>
<dbReference type="InterPro" id="IPR050660">
    <property type="entry name" value="NEK_Ser/Thr_kinase"/>
</dbReference>
<reference evidence="11" key="1">
    <citation type="journal article" date="2019" name="Int. J. Syst. Evol. Microbiol.">
        <title>The Global Catalogue of Microorganisms (GCM) 10K type strain sequencing project: providing services to taxonomists for standard genome sequencing and annotation.</title>
        <authorList>
            <consortium name="The Broad Institute Genomics Platform"/>
            <consortium name="The Broad Institute Genome Sequencing Center for Infectious Disease"/>
            <person name="Wu L."/>
            <person name="Ma J."/>
        </authorList>
    </citation>
    <scope>NUCLEOTIDE SEQUENCE [LARGE SCALE GENOMIC DNA]</scope>
    <source>
        <strain evidence="11">CGMCC 4.7643</strain>
    </source>
</reference>
<comment type="caution">
    <text evidence="10">The sequence shown here is derived from an EMBL/GenBank/DDBJ whole genome shotgun (WGS) entry which is preliminary data.</text>
</comment>
<dbReference type="PROSITE" id="PS00108">
    <property type="entry name" value="PROTEIN_KINASE_ST"/>
    <property type="match status" value="1"/>
</dbReference>
<keyword evidence="6 7" id="KW-0067">ATP-binding</keyword>
<dbReference type="PROSITE" id="PS50011">
    <property type="entry name" value="PROTEIN_KINASE_DOM"/>
    <property type="match status" value="1"/>
</dbReference>
<evidence type="ECO:0000256" key="7">
    <source>
        <dbReference type="PROSITE-ProRule" id="PRU10141"/>
    </source>
</evidence>
<evidence type="ECO:0000256" key="8">
    <source>
        <dbReference type="SAM" id="MobiDB-lite"/>
    </source>
</evidence>
<dbReference type="Gene3D" id="1.10.510.10">
    <property type="entry name" value="Transferase(Phosphotransferase) domain 1"/>
    <property type="match status" value="1"/>
</dbReference>
<keyword evidence="5 10" id="KW-0418">Kinase</keyword>
<evidence type="ECO:0000256" key="1">
    <source>
        <dbReference type="ARBA" id="ARBA00010886"/>
    </source>
</evidence>
<dbReference type="InterPro" id="IPR000719">
    <property type="entry name" value="Prot_kinase_dom"/>
</dbReference>
<protein>
    <recommendedName>
        <fullName evidence="2">non-specific serine/threonine protein kinase</fullName>
        <ecNumber evidence="2">2.7.11.1</ecNumber>
    </recommendedName>
</protein>
<dbReference type="SMART" id="SM00220">
    <property type="entry name" value="S_TKc"/>
    <property type="match status" value="1"/>
</dbReference>
<feature type="compositionally biased region" description="Pro residues" evidence="8">
    <location>
        <begin position="382"/>
        <end position="392"/>
    </location>
</feature>
<dbReference type="PANTHER" id="PTHR43671">
    <property type="entry name" value="SERINE/THREONINE-PROTEIN KINASE NEK"/>
    <property type="match status" value="1"/>
</dbReference>
<evidence type="ECO:0000256" key="6">
    <source>
        <dbReference type="ARBA" id="ARBA00022840"/>
    </source>
</evidence>
<dbReference type="EC" id="2.7.11.1" evidence="2"/>
<dbReference type="PROSITE" id="PS00107">
    <property type="entry name" value="PROTEIN_KINASE_ATP"/>
    <property type="match status" value="1"/>
</dbReference>
<dbReference type="SUPFAM" id="SSF56112">
    <property type="entry name" value="Protein kinase-like (PK-like)"/>
    <property type="match status" value="1"/>
</dbReference>
<dbReference type="CDD" id="cd14014">
    <property type="entry name" value="STKc_PknB_like"/>
    <property type="match status" value="1"/>
</dbReference>
<dbReference type="RefSeq" id="WP_345398056.1">
    <property type="nucleotide sequence ID" value="NZ_BAABHG010000009.1"/>
</dbReference>
<name>A0ABW5GHC7_9PSEU</name>
<dbReference type="InterPro" id="IPR008271">
    <property type="entry name" value="Ser/Thr_kinase_AS"/>
</dbReference>
<proteinExistence type="inferred from homology"/>
<dbReference type="Gene3D" id="3.30.200.20">
    <property type="entry name" value="Phosphorylase Kinase, domain 1"/>
    <property type="match status" value="1"/>
</dbReference>
<keyword evidence="11" id="KW-1185">Reference proteome</keyword>
<keyword evidence="3" id="KW-0808">Transferase</keyword>
<organism evidence="10 11">
    <name type="scientific">Amycolatopsis samaneae</name>
    <dbReference type="NCBI Taxonomy" id="664691"/>
    <lineage>
        <taxon>Bacteria</taxon>
        <taxon>Bacillati</taxon>
        <taxon>Actinomycetota</taxon>
        <taxon>Actinomycetes</taxon>
        <taxon>Pseudonocardiales</taxon>
        <taxon>Pseudonocardiaceae</taxon>
        <taxon>Amycolatopsis</taxon>
    </lineage>
</organism>
<feature type="domain" description="Protein kinase" evidence="9">
    <location>
        <begin position="37"/>
        <end position="295"/>
    </location>
</feature>
<gene>
    <name evidence="10" type="ORF">ACFSYJ_16840</name>
</gene>
<evidence type="ECO:0000256" key="3">
    <source>
        <dbReference type="ARBA" id="ARBA00022679"/>
    </source>
</evidence>
<feature type="compositionally biased region" description="Low complexity" evidence="8">
    <location>
        <begin position="393"/>
        <end position="412"/>
    </location>
</feature>
<dbReference type="InterPro" id="IPR017441">
    <property type="entry name" value="Protein_kinase_ATP_BS"/>
</dbReference>